<evidence type="ECO:0000313" key="7">
    <source>
        <dbReference type="Proteomes" id="UP000007800"/>
    </source>
</evidence>
<dbReference type="GO" id="GO:0006897">
    <property type="term" value="P:endocytosis"/>
    <property type="evidence" value="ECO:0007669"/>
    <property type="project" value="TreeGrafter"/>
</dbReference>
<keyword evidence="2" id="KW-0175">Coiled coil</keyword>
<dbReference type="InParanoid" id="C5KYC5"/>
<evidence type="ECO:0000313" key="6">
    <source>
        <dbReference type="EMBL" id="EER10502.1"/>
    </source>
</evidence>
<dbReference type="GO" id="GO:0005509">
    <property type="term" value="F:calcium ion binding"/>
    <property type="evidence" value="ECO:0007669"/>
    <property type="project" value="InterPro"/>
</dbReference>
<dbReference type="InterPro" id="IPR002048">
    <property type="entry name" value="EF_hand_dom"/>
</dbReference>
<feature type="domain" description="EF-hand" evidence="5">
    <location>
        <begin position="167"/>
        <end position="202"/>
    </location>
</feature>
<dbReference type="RefSeq" id="XP_002778707.1">
    <property type="nucleotide sequence ID" value="XM_002778661.1"/>
</dbReference>
<keyword evidence="1" id="KW-0106">Calcium</keyword>
<feature type="domain" description="EH" evidence="4">
    <location>
        <begin position="136"/>
        <end position="216"/>
    </location>
</feature>
<dbReference type="PROSITE" id="PS50031">
    <property type="entry name" value="EH"/>
    <property type="match status" value="2"/>
</dbReference>
<dbReference type="InterPro" id="IPR018247">
    <property type="entry name" value="EF_Hand_1_Ca_BS"/>
</dbReference>
<gene>
    <name evidence="6" type="ORF">Pmar_PMAR005837</name>
</gene>
<dbReference type="AlphaFoldDB" id="C5KYC5"/>
<organism evidence="7">
    <name type="scientific">Perkinsus marinus (strain ATCC 50983 / TXsc)</name>
    <dbReference type="NCBI Taxonomy" id="423536"/>
    <lineage>
        <taxon>Eukaryota</taxon>
        <taxon>Sar</taxon>
        <taxon>Alveolata</taxon>
        <taxon>Perkinsozoa</taxon>
        <taxon>Perkinsea</taxon>
        <taxon>Perkinsida</taxon>
        <taxon>Perkinsidae</taxon>
        <taxon>Perkinsus</taxon>
    </lineage>
</organism>
<dbReference type="CDD" id="cd00052">
    <property type="entry name" value="EH"/>
    <property type="match status" value="2"/>
</dbReference>
<dbReference type="InterPro" id="IPR000261">
    <property type="entry name" value="EH_dom"/>
</dbReference>
<dbReference type="GO" id="GO:0005886">
    <property type="term" value="C:plasma membrane"/>
    <property type="evidence" value="ECO:0007669"/>
    <property type="project" value="TreeGrafter"/>
</dbReference>
<feature type="coiled-coil region" evidence="2">
    <location>
        <begin position="303"/>
        <end position="347"/>
    </location>
</feature>
<protein>
    <submittedName>
        <fullName evidence="6">Partner of ralbp-1, putative</fullName>
    </submittedName>
</protein>
<dbReference type="SMART" id="SM00027">
    <property type="entry name" value="EH"/>
    <property type="match status" value="2"/>
</dbReference>
<dbReference type="Pfam" id="PF12763">
    <property type="entry name" value="EH"/>
    <property type="match status" value="2"/>
</dbReference>
<evidence type="ECO:0000259" key="4">
    <source>
        <dbReference type="PROSITE" id="PS50031"/>
    </source>
</evidence>
<dbReference type="EMBL" id="GG677382">
    <property type="protein sequence ID" value="EER10502.1"/>
    <property type="molecule type" value="Genomic_DNA"/>
</dbReference>
<keyword evidence="7" id="KW-1185">Reference proteome</keyword>
<name>C5KYC5_PERM5</name>
<dbReference type="PANTHER" id="PTHR11216">
    <property type="entry name" value="EH DOMAIN"/>
    <property type="match status" value="1"/>
</dbReference>
<feature type="region of interest" description="Disordered" evidence="3">
    <location>
        <begin position="221"/>
        <end position="274"/>
    </location>
</feature>
<dbReference type="Gene3D" id="1.10.238.10">
    <property type="entry name" value="EF-hand"/>
    <property type="match status" value="2"/>
</dbReference>
<dbReference type="Proteomes" id="UP000007800">
    <property type="component" value="Unassembled WGS sequence"/>
</dbReference>
<dbReference type="OMA" id="ESAATKC"/>
<dbReference type="GO" id="GO:0016197">
    <property type="term" value="P:endosomal transport"/>
    <property type="evidence" value="ECO:0007669"/>
    <property type="project" value="TreeGrafter"/>
</dbReference>
<proteinExistence type="predicted"/>
<evidence type="ECO:0000256" key="3">
    <source>
        <dbReference type="SAM" id="MobiDB-lite"/>
    </source>
</evidence>
<dbReference type="PANTHER" id="PTHR11216:SF174">
    <property type="entry name" value="GH06923P"/>
    <property type="match status" value="1"/>
</dbReference>
<dbReference type="SUPFAM" id="SSF47473">
    <property type="entry name" value="EF-hand"/>
    <property type="match status" value="2"/>
</dbReference>
<evidence type="ECO:0000256" key="2">
    <source>
        <dbReference type="SAM" id="Coils"/>
    </source>
</evidence>
<dbReference type="PROSITE" id="PS00018">
    <property type="entry name" value="EF_HAND_1"/>
    <property type="match status" value="1"/>
</dbReference>
<accession>C5KYC5</accession>
<evidence type="ECO:0000256" key="1">
    <source>
        <dbReference type="ARBA" id="ARBA00022837"/>
    </source>
</evidence>
<dbReference type="OrthoDB" id="524326at2759"/>
<feature type="region of interest" description="Disordered" evidence="3">
    <location>
        <begin position="493"/>
        <end position="537"/>
    </location>
</feature>
<sequence>MAAVPSGLVGTNLVAPRVSLSPQEEAFYPMLFRVANKSGKTRLSGSEAADFLAKSKLSRKTLHDIWNLADSDDMGDLSPFDFYKACRLVAHAQSGVVVITPQLLNVVLDGSLLSPRSSRQMEPPVLPVFEGIEADETTKYTDVFRSLAKDGFVGGLAAKNFMSKSHVGQKDLSNIWDLADKDRDGKLAYSEFLVAMHLISRAREGYKIPDKLPPALKAILTTPPEMPSSDATLGRPMSTGVLPQAHETESASPVQQEVKQGKQRPSLAGSYKFDGSSHDIGFGSKAKLDTGYDDNDAASPELEQDFRDQRAELARQLARKQDADRMLSEARARLESLRSKRRDLDKRYTDVSAALEGQQMAVLSTKRQLDEAVKEINDVRQLAIQEGEPLAMDSADVVAAVRSEKDKVNSADAKIQDLRGQIDRINRQKEDLQSQNAVWLERQRQAEQDRTMLIAALEKERANLASVRAERLRTWEQRHEVSKDITSISVKQWQDTTGSAPRIPDSSKGVAASGQGAAYQSPVDARKGVPAKQASPVVTVRRLGDPMFTRSGLE</sequence>
<evidence type="ECO:0000259" key="5">
    <source>
        <dbReference type="PROSITE" id="PS50222"/>
    </source>
</evidence>
<dbReference type="PROSITE" id="PS50222">
    <property type="entry name" value="EF_HAND_2"/>
    <property type="match status" value="1"/>
</dbReference>
<dbReference type="GeneID" id="9038461"/>
<dbReference type="InterPro" id="IPR011992">
    <property type="entry name" value="EF-hand-dom_pair"/>
</dbReference>
<reference evidence="6 7" key="1">
    <citation type="submission" date="2008-07" db="EMBL/GenBank/DDBJ databases">
        <authorList>
            <person name="El-Sayed N."/>
            <person name="Caler E."/>
            <person name="Inman J."/>
            <person name="Amedeo P."/>
            <person name="Hass B."/>
            <person name="Wortman J."/>
        </authorList>
    </citation>
    <scope>NUCLEOTIDE SEQUENCE [LARGE SCALE GENOMIC DNA]</scope>
    <source>
        <strain evidence="7">ATCC 50983 / TXsc</strain>
    </source>
</reference>
<feature type="domain" description="EH" evidence="4">
    <location>
        <begin position="24"/>
        <end position="104"/>
    </location>
</feature>
<dbReference type="GO" id="GO:0005737">
    <property type="term" value="C:cytoplasm"/>
    <property type="evidence" value="ECO:0007669"/>
    <property type="project" value="TreeGrafter"/>
</dbReference>
<feature type="coiled-coil region" evidence="2">
    <location>
        <begin position="401"/>
        <end position="449"/>
    </location>
</feature>
<dbReference type="SMART" id="SM00054">
    <property type="entry name" value="EFh"/>
    <property type="match status" value="2"/>
</dbReference>